<accession>A0A7S5ECX0</accession>
<evidence type="ECO:0000313" key="1">
    <source>
        <dbReference type="EMBL" id="QEA09802.1"/>
    </source>
</evidence>
<dbReference type="GeneID" id="77948009"/>
<protein>
    <submittedName>
        <fullName evidence="1">Uncharacterized protein</fullName>
    </submittedName>
</protein>
<evidence type="ECO:0000313" key="2">
    <source>
        <dbReference type="Proteomes" id="UP000617051"/>
    </source>
</evidence>
<sequence>MKATLARIQNQRWATLRLMLLPQNRGYRFSEHPWAEHVRNLHDEAKCIREHHNR</sequence>
<dbReference type="Proteomes" id="UP000617051">
    <property type="component" value="Segment"/>
</dbReference>
<dbReference type="EMBL" id="MN029011">
    <property type="protein sequence ID" value="QEA09802.1"/>
    <property type="molecule type" value="Genomic_DNA"/>
</dbReference>
<keyword evidence="2" id="KW-1185">Reference proteome</keyword>
<dbReference type="RefSeq" id="YP_010671754.1">
    <property type="nucleotide sequence ID" value="NC_070970.1"/>
</dbReference>
<reference evidence="1 2" key="1">
    <citation type="journal article" date="2020" name="Phage (New Rochelle)">
        <title>A New High-Throughput Screening Method for Phages: Enabling Crude Isolation and Fast Identification of Diverse Phages with Therapeutic Potential.</title>
        <authorList>
            <person name="Olsen N.S."/>
            <person name="Hendriksen N.B."/>
            <person name="Hansen L.H."/>
            <person name="Kot W."/>
        </authorList>
    </citation>
    <scope>NUCLEOTIDE SEQUENCE [LARGE SCALE GENOMIC DNA]</scope>
</reference>
<organism evidence="1 2">
    <name type="scientific">Pseudomonas phage Iggy</name>
    <dbReference type="NCBI Taxonomy" id="2592193"/>
    <lineage>
        <taxon>Viruses</taxon>
        <taxon>Duplodnaviria</taxon>
        <taxon>Heunggongvirae</taxon>
        <taxon>Uroviricota</taxon>
        <taxon>Caudoviricetes</taxon>
        <taxon>Queuovirinae</taxon>
        <taxon>Iggyvirus</taxon>
        <taxon>Iggyvirus iggy</taxon>
    </lineage>
</organism>
<proteinExistence type="predicted"/>
<name>A0A7S5ECX0_9CAUD</name>
<dbReference type="KEGG" id="vg:77948009"/>